<dbReference type="CDD" id="cd12618">
    <property type="entry name" value="RRM2_TIA1"/>
    <property type="match status" value="1"/>
</dbReference>
<feature type="domain" description="RRM" evidence="17">
    <location>
        <begin position="126"/>
        <end position="204"/>
    </location>
</feature>
<dbReference type="CDD" id="cd12615">
    <property type="entry name" value="RRM1_TIA1"/>
    <property type="match status" value="1"/>
</dbReference>
<dbReference type="STRING" id="372326.A0A1V4KR82"/>
<reference evidence="18 19" key="1">
    <citation type="submission" date="2016-02" db="EMBL/GenBank/DDBJ databases">
        <title>Band-tailed pigeon sequencing and assembly.</title>
        <authorList>
            <person name="Soares A.E."/>
            <person name="Novak B.J."/>
            <person name="Rice E.S."/>
            <person name="O'Connell B."/>
            <person name="Chang D."/>
            <person name="Weber S."/>
            <person name="Shapiro B."/>
        </authorList>
    </citation>
    <scope>NUCLEOTIDE SEQUENCE [LARGE SCALE GENOMIC DNA]</scope>
    <source>
        <strain evidence="18">BTP2013</strain>
        <tissue evidence="18">Blood</tissue>
    </source>
</reference>
<comment type="subcellular location">
    <subcellularLocation>
        <location evidence="2">Cytoplasm</location>
        <location evidence="2">Stress granule</location>
    </subcellularLocation>
    <subcellularLocation>
        <location evidence="1">Nucleus</location>
    </subcellularLocation>
</comment>
<sequence>MRITAPSRPAGPFRPPPAILRGTTGYQGEERQEGQGIPLRYVGNLSRDVTEALILQLFSQIGPCKNCKMIMDTAGNDPYCFVEFYEHRHAAAALAAMNGRKIMGKEVKVNWATTPSSQKKDTSNHFHVFVGDLSPEITTEDIKAAFAPFGRISDARVVKDMATGKSKGYGFVSFFNKWDAENAIQQMGGQWLGGRQIRTNWATRKPPAPKSTYEANTKQLSYDEVVNQSSPSNCTVYCGGVTSGLTEQLMRQTFSPFGQIMEIRVFPDKGYSFVRFNSHESAAHAIVSVNGTTIEGHVVKCYWGKETPDMVSPVQQNQLGYPPAYGQWGQWYGSAQLGQFVPNGWQVPAYGLYSQPWNQQGFSQTQSSAAWMGPNYGVQPPQGQNGSIVPNQSGAAAQVSQRMEPAPSRTKVPSFLSDLGKATLRGIRKCPRCGTYNGTRGLSCKNKTCGTVFRRGARKPPSADAVRIVTGSAAQVYSVRQRERGAEQRCFVELGVSEAAVQTADGTMVTQLSSGRCSAPACLKTAARGAAENQCQHVKLALNCQSEATPLALKSSVLNSLQAPPETKQSIWQLATEPTGPLVQRVTKSVLVVKRKGGQKPGPGYLHVSVGPRTSAKAPGEPRFRCSCRAPRHGKGGEEEEEEEEEEGTAPRCVHFFACVCAFASDESLAREFADLLAYDAGGLRGIAMPPSLGSPESVAQTGGAAPTRAKKRKKDVTPGMQPTGPLLAHAPAHSHPRRPCPRKPPMASAPKRQGCEQPQDESQVSLSFQAWLASVTERIHQTMHYQFEGQPEPLVFHIPQAFFDALQQRISSGSAKKRLPNSTTAFVRRDALPLGTFSKYTWHITNVLQVKQIFDTPELPLELTRSFTQSRDGTYEPWGSPGAEEESASPLPPEKQPPLRPQELQTFLKVGTTSPAQKEPTPFVIEWIPDILPRARVGELRLRFQYGRRGARRGPPDRHRAPPGLDAPLDLPALAAVPFP</sequence>
<dbReference type="SMART" id="SM00360">
    <property type="entry name" value="RRM"/>
    <property type="match status" value="3"/>
</dbReference>
<dbReference type="InterPro" id="IPR000504">
    <property type="entry name" value="RRM_dom"/>
</dbReference>
<dbReference type="PANTHER" id="PTHR13518">
    <property type="entry name" value="PUTATIVE TREBLE-CLEF ZINC-FINGER C2ORF42 FAMILY MEMBER"/>
    <property type="match status" value="1"/>
</dbReference>
<dbReference type="GO" id="GO:0010494">
    <property type="term" value="C:cytoplasmic stress granule"/>
    <property type="evidence" value="ECO:0007669"/>
    <property type="project" value="UniProtKB-SubCell"/>
</dbReference>
<evidence type="ECO:0000256" key="6">
    <source>
        <dbReference type="ARBA" id="ARBA00022737"/>
    </source>
</evidence>
<dbReference type="InterPro" id="IPR035979">
    <property type="entry name" value="RBD_domain_sf"/>
</dbReference>
<evidence type="ECO:0000313" key="19">
    <source>
        <dbReference type="Proteomes" id="UP000190648"/>
    </source>
</evidence>
<feature type="region of interest" description="Disordered" evidence="16">
    <location>
        <begin position="603"/>
        <end position="648"/>
    </location>
</feature>
<feature type="compositionally biased region" description="Pro residues" evidence="16">
    <location>
        <begin position="891"/>
        <end position="900"/>
    </location>
</feature>
<evidence type="ECO:0000256" key="16">
    <source>
        <dbReference type="SAM" id="MobiDB-lite"/>
    </source>
</evidence>
<evidence type="ECO:0000256" key="4">
    <source>
        <dbReference type="ARBA" id="ARBA00022664"/>
    </source>
</evidence>
<evidence type="ECO:0000256" key="7">
    <source>
        <dbReference type="ARBA" id="ARBA00022884"/>
    </source>
</evidence>
<evidence type="ECO:0000256" key="12">
    <source>
        <dbReference type="ARBA" id="ARBA00073053"/>
    </source>
</evidence>
<dbReference type="InterPro" id="IPR034830">
    <property type="entry name" value="TIA1_RRM2"/>
</dbReference>
<dbReference type="OrthoDB" id="6506929at2759"/>
<dbReference type="InterPro" id="IPR003954">
    <property type="entry name" value="RRM_euk-type"/>
</dbReference>
<dbReference type="InterPro" id="IPR034496">
    <property type="entry name" value="TIAR_RRM3"/>
</dbReference>
<keyword evidence="9" id="KW-0508">mRNA splicing</keyword>
<dbReference type="InterPro" id="IPR012677">
    <property type="entry name" value="Nucleotide-bd_a/b_plait_sf"/>
</dbReference>
<evidence type="ECO:0000256" key="2">
    <source>
        <dbReference type="ARBA" id="ARBA00004210"/>
    </source>
</evidence>
<evidence type="ECO:0000256" key="14">
    <source>
        <dbReference type="ARBA" id="ARBA00083589"/>
    </source>
</evidence>
<keyword evidence="7 15" id="KW-0694">RNA-binding</keyword>
<name>A0A1V4KR82_PATFA</name>
<dbReference type="GO" id="GO:0008380">
    <property type="term" value="P:RNA splicing"/>
    <property type="evidence" value="ECO:0007669"/>
    <property type="project" value="UniProtKB-KW"/>
</dbReference>
<keyword evidence="4" id="KW-0507">mRNA processing</keyword>
<dbReference type="GO" id="GO:0003723">
    <property type="term" value="F:RNA binding"/>
    <property type="evidence" value="ECO:0007669"/>
    <property type="project" value="UniProtKB-UniRule"/>
</dbReference>
<dbReference type="GO" id="GO:0006397">
    <property type="term" value="P:mRNA processing"/>
    <property type="evidence" value="ECO:0007669"/>
    <property type="project" value="UniProtKB-KW"/>
</dbReference>
<feature type="compositionally biased region" description="Acidic residues" evidence="16">
    <location>
        <begin position="638"/>
        <end position="648"/>
    </location>
</feature>
<feature type="domain" description="RRM" evidence="17">
    <location>
        <begin position="38"/>
        <end position="114"/>
    </location>
</feature>
<feature type="compositionally biased region" description="Basic residues" evidence="16">
    <location>
        <begin position="733"/>
        <end position="742"/>
    </location>
</feature>
<evidence type="ECO:0000256" key="13">
    <source>
        <dbReference type="ARBA" id="ARBA00077097"/>
    </source>
</evidence>
<dbReference type="GO" id="GO:0006915">
    <property type="term" value="P:apoptotic process"/>
    <property type="evidence" value="ECO:0007669"/>
    <property type="project" value="UniProtKB-KW"/>
</dbReference>
<comment type="subunit">
    <text evidence="11">Homooligomer; homooligomerization is induced by Zn(2+). Interacts with FASTK; the interactions leads to its phosphorylation. Interacts (via RRM1 and the C-terminal glutamine-rich (Q) sequence) with SNRPC/U1-C (via N-terminus); thereby facilitating spliceosomal U1 snRNP recruitment to 5' splice sites.</text>
</comment>
<dbReference type="CDD" id="cd12620">
    <property type="entry name" value="RRM3_TIAR"/>
    <property type="match status" value="1"/>
</dbReference>
<keyword evidence="5" id="KW-0053">Apoptosis</keyword>
<keyword evidence="8" id="KW-0007">Acetylation</keyword>
<keyword evidence="3" id="KW-0963">Cytoplasm</keyword>
<evidence type="ECO:0000256" key="9">
    <source>
        <dbReference type="ARBA" id="ARBA00023187"/>
    </source>
</evidence>
<evidence type="ECO:0000256" key="11">
    <source>
        <dbReference type="ARBA" id="ARBA00065184"/>
    </source>
</evidence>
<keyword evidence="19" id="KW-1185">Reference proteome</keyword>
<feature type="region of interest" description="Disordered" evidence="16">
    <location>
        <begin position="949"/>
        <end position="970"/>
    </location>
</feature>
<comment type="caution">
    <text evidence="18">The sequence shown here is derived from an EMBL/GenBank/DDBJ whole genome shotgun (WGS) entry which is preliminary data.</text>
</comment>
<dbReference type="AlphaFoldDB" id="A0A1V4KR82"/>
<evidence type="ECO:0000256" key="8">
    <source>
        <dbReference type="ARBA" id="ARBA00022990"/>
    </source>
</evidence>
<dbReference type="FunFam" id="3.30.70.330:FF:000038">
    <property type="entry name" value="Nucleolysin tiar isoform 1"/>
    <property type="match status" value="1"/>
</dbReference>
<feature type="domain" description="RRM" evidence="17">
    <location>
        <begin position="234"/>
        <end position="306"/>
    </location>
</feature>
<dbReference type="Pfam" id="PF00076">
    <property type="entry name" value="RRM_1"/>
    <property type="match status" value="3"/>
</dbReference>
<keyword evidence="6" id="KW-0677">Repeat</keyword>
<dbReference type="GO" id="GO:0097165">
    <property type="term" value="C:nuclear stress granule"/>
    <property type="evidence" value="ECO:0007669"/>
    <property type="project" value="UniProtKB-ARBA"/>
</dbReference>
<dbReference type="Proteomes" id="UP000190648">
    <property type="component" value="Unassembled WGS sequence"/>
</dbReference>
<dbReference type="InterPro" id="IPR034827">
    <property type="entry name" value="TIA-1_RRM1"/>
</dbReference>
<feature type="region of interest" description="Disordered" evidence="16">
    <location>
        <begin position="871"/>
        <end position="900"/>
    </location>
</feature>
<dbReference type="InterPro" id="IPR029269">
    <property type="entry name" value="Zf-tcix"/>
</dbReference>
<protein>
    <recommendedName>
        <fullName evidence="12">Cytotoxic granule associated RNA binding protein TIA1</fullName>
    </recommendedName>
    <alternativeName>
        <fullName evidence="14">RNA-binding protein TIA-1</fullName>
    </alternativeName>
    <alternativeName>
        <fullName evidence="13">T-cell-restricted intracellular antigen-1</fullName>
    </alternativeName>
</protein>
<feature type="compositionally biased region" description="Low complexity" evidence="16">
    <location>
        <begin position="1"/>
        <end position="11"/>
    </location>
</feature>
<dbReference type="EMBL" id="LSYS01002146">
    <property type="protein sequence ID" value="OPJ86936.1"/>
    <property type="molecule type" value="Genomic_DNA"/>
</dbReference>
<proteinExistence type="predicted"/>
<dbReference type="SMART" id="SM00361">
    <property type="entry name" value="RRM_1"/>
    <property type="match status" value="3"/>
</dbReference>
<dbReference type="PANTHER" id="PTHR13518:SF1">
    <property type="entry name" value="C2ORF42 HOMOLOG"/>
    <property type="match status" value="1"/>
</dbReference>
<dbReference type="GO" id="GO:0000381">
    <property type="term" value="P:regulation of alternative mRNA splicing, via spliceosome"/>
    <property type="evidence" value="ECO:0007669"/>
    <property type="project" value="UniProtKB-ARBA"/>
</dbReference>
<dbReference type="FunFam" id="3.30.70.330:FF:000045">
    <property type="entry name" value="Nucleolysin tiar isoform 1"/>
    <property type="match status" value="1"/>
</dbReference>
<evidence type="ECO:0000259" key="17">
    <source>
        <dbReference type="PROSITE" id="PS50102"/>
    </source>
</evidence>
<feature type="region of interest" description="Disordered" evidence="16">
    <location>
        <begin position="1"/>
        <end position="33"/>
    </location>
</feature>
<dbReference type="Gene3D" id="3.30.70.330">
    <property type="match status" value="3"/>
</dbReference>
<organism evidence="18 19">
    <name type="scientific">Patagioenas fasciata monilis</name>
    <dbReference type="NCBI Taxonomy" id="372326"/>
    <lineage>
        <taxon>Eukaryota</taxon>
        <taxon>Metazoa</taxon>
        <taxon>Chordata</taxon>
        <taxon>Craniata</taxon>
        <taxon>Vertebrata</taxon>
        <taxon>Euteleostomi</taxon>
        <taxon>Archelosauria</taxon>
        <taxon>Archosauria</taxon>
        <taxon>Dinosauria</taxon>
        <taxon>Saurischia</taxon>
        <taxon>Theropoda</taxon>
        <taxon>Coelurosauria</taxon>
        <taxon>Aves</taxon>
        <taxon>Neognathae</taxon>
        <taxon>Neoaves</taxon>
        <taxon>Columbimorphae</taxon>
        <taxon>Columbiformes</taxon>
        <taxon>Columbidae</taxon>
        <taxon>Patagioenas</taxon>
    </lineage>
</organism>
<accession>A0A1V4KR82</accession>
<keyword evidence="10" id="KW-0539">Nucleus</keyword>
<dbReference type="Pfam" id="PF14952">
    <property type="entry name" value="zf-tcix"/>
    <property type="match status" value="1"/>
</dbReference>
<feature type="region of interest" description="Disordered" evidence="16">
    <location>
        <begin position="691"/>
        <end position="761"/>
    </location>
</feature>
<dbReference type="PROSITE" id="PS50102">
    <property type="entry name" value="RRM"/>
    <property type="match status" value="3"/>
</dbReference>
<dbReference type="SUPFAM" id="SSF54928">
    <property type="entry name" value="RNA-binding domain, RBD"/>
    <property type="match status" value="3"/>
</dbReference>
<gene>
    <name evidence="18" type="ORF">AV530_001564</name>
</gene>
<evidence type="ECO:0000256" key="15">
    <source>
        <dbReference type="PROSITE-ProRule" id="PRU00176"/>
    </source>
</evidence>
<evidence type="ECO:0000256" key="5">
    <source>
        <dbReference type="ARBA" id="ARBA00022703"/>
    </source>
</evidence>
<dbReference type="FunFam" id="3.30.70.330:FF:000951">
    <property type="entry name" value="nucleolysin TIA-1 isoform X7"/>
    <property type="match status" value="1"/>
</dbReference>
<evidence type="ECO:0000313" key="18">
    <source>
        <dbReference type="EMBL" id="OPJ86936.1"/>
    </source>
</evidence>
<dbReference type="InterPro" id="IPR026049">
    <property type="entry name" value="C2orf42"/>
</dbReference>
<evidence type="ECO:0000256" key="3">
    <source>
        <dbReference type="ARBA" id="ARBA00022490"/>
    </source>
</evidence>
<evidence type="ECO:0000256" key="10">
    <source>
        <dbReference type="ARBA" id="ARBA00023242"/>
    </source>
</evidence>
<evidence type="ECO:0000256" key="1">
    <source>
        <dbReference type="ARBA" id="ARBA00004123"/>
    </source>
</evidence>